<dbReference type="PROSITE" id="PS50097">
    <property type="entry name" value="BTB"/>
    <property type="match status" value="1"/>
</dbReference>
<protein>
    <recommendedName>
        <fullName evidence="3">BTB domain-containing protein</fullName>
    </recommendedName>
</protein>
<dbReference type="Gene3D" id="1.25.40.420">
    <property type="match status" value="1"/>
</dbReference>
<evidence type="ECO:0000256" key="2">
    <source>
        <dbReference type="ARBA" id="ARBA00004906"/>
    </source>
</evidence>
<sequence>MDCCLCSSIVSIFRPPRNTICASCYEGARCILALTNKLDNPTEKEQEKSKGLAQKGLAQAFNQLKQLKELDDALLKQYRFLEALVMAFHEELHPDVELVPKNGPPIHAHRVVMATKSSVFRSMFEADECKDPHTGPIPIPEMSHDELRCLLEFLYSGSISEENIEQHGHVLFIAADKYDIPFLSKICEAHISNSINPSNVLDVLELATVCSSTALKETAVNTIIKHHDEIIFTEKYEGFALRNALLSVEITKALLKDIKDTDKFHRSSVRMESAFHTNEAFTESTFSWLHPSSKMPLNSLHFGDTFPLLPMIL</sequence>
<dbReference type="InterPro" id="IPR011333">
    <property type="entry name" value="SKP1/BTB/POZ_sf"/>
</dbReference>
<dbReference type="OMA" id="TRASFMD"/>
<dbReference type="SMART" id="SM00225">
    <property type="entry name" value="BTB"/>
    <property type="match status" value="1"/>
</dbReference>
<dbReference type="InterPro" id="IPR044784">
    <property type="entry name" value="At1g01640-like"/>
</dbReference>
<accession>D5AAJ0</accession>
<dbReference type="EMBL" id="BT123224">
    <property type="protein sequence ID" value="ADE76559.1"/>
    <property type="molecule type" value="mRNA"/>
</dbReference>
<name>D5AAJ0_PICSI</name>
<dbReference type="PANTHER" id="PTHR47274">
    <property type="entry name" value="BTB/POZ DOMAIN CONTAINING PROTEIN, EXPRESSED-RELATED"/>
    <property type="match status" value="1"/>
</dbReference>
<dbReference type="Gene3D" id="3.30.710.10">
    <property type="entry name" value="Potassium Channel Kv1.1, Chain A"/>
    <property type="match status" value="1"/>
</dbReference>
<reference evidence="4" key="1">
    <citation type="submission" date="2010-04" db="EMBL/GenBank/DDBJ databases">
        <authorList>
            <person name="Reid K.E."/>
            <person name="Liao N."/>
            <person name="Chan S."/>
            <person name="Docking R."/>
            <person name="Taylor G."/>
            <person name="Moore R."/>
            <person name="Mayo M."/>
            <person name="Munro S."/>
            <person name="King J."/>
            <person name="Yanchuk A."/>
            <person name="Holt R."/>
            <person name="Jones S."/>
            <person name="Marra M."/>
            <person name="Ritland C.E."/>
            <person name="Ritland K."/>
            <person name="Bohlmann J."/>
        </authorList>
    </citation>
    <scope>NUCLEOTIDE SEQUENCE</scope>
    <source>
        <tissue evidence="4">Bud</tissue>
    </source>
</reference>
<dbReference type="CDD" id="cd18186">
    <property type="entry name" value="BTB_POZ_ZBTB_KLHL-like"/>
    <property type="match status" value="1"/>
</dbReference>
<evidence type="ECO:0000313" key="4">
    <source>
        <dbReference type="EMBL" id="ADE76559.1"/>
    </source>
</evidence>
<dbReference type="AlphaFoldDB" id="D5AAJ0"/>
<organism evidence="4">
    <name type="scientific">Picea sitchensis</name>
    <name type="common">Sitka spruce</name>
    <name type="synonym">Pinus sitchensis</name>
    <dbReference type="NCBI Taxonomy" id="3332"/>
    <lineage>
        <taxon>Eukaryota</taxon>
        <taxon>Viridiplantae</taxon>
        <taxon>Streptophyta</taxon>
        <taxon>Embryophyta</taxon>
        <taxon>Tracheophyta</taxon>
        <taxon>Spermatophyta</taxon>
        <taxon>Pinopsida</taxon>
        <taxon>Pinidae</taxon>
        <taxon>Conifers I</taxon>
        <taxon>Pinales</taxon>
        <taxon>Pinaceae</taxon>
        <taxon>Picea</taxon>
    </lineage>
</organism>
<dbReference type="SUPFAM" id="SSF54695">
    <property type="entry name" value="POZ domain"/>
    <property type="match status" value="1"/>
</dbReference>
<dbReference type="CDD" id="cd14733">
    <property type="entry name" value="BACK"/>
    <property type="match status" value="1"/>
</dbReference>
<comment type="pathway">
    <text evidence="2">Protein modification; protein ubiquitination.</text>
</comment>
<feature type="domain" description="BTB" evidence="3">
    <location>
        <begin position="94"/>
        <end position="163"/>
    </location>
</feature>
<proteinExistence type="evidence at transcript level"/>
<comment type="function">
    <text evidence="1">May act as a substrate-specific adapter of an E3 ubiquitin-protein ligase complex (CUL3-RBX1-BTB) which mediates the ubiquitination and subsequent proteasomal degradation of target proteins.</text>
</comment>
<evidence type="ECO:0000256" key="1">
    <source>
        <dbReference type="ARBA" id="ARBA00002668"/>
    </source>
</evidence>
<evidence type="ECO:0000259" key="3">
    <source>
        <dbReference type="PROSITE" id="PS50097"/>
    </source>
</evidence>
<dbReference type="PANTHER" id="PTHR47274:SF1">
    <property type="entry name" value="BTB_POZ DOMAIN CONTAINING PROTEIN, EXPRESSED"/>
    <property type="match status" value="1"/>
</dbReference>
<dbReference type="InterPro" id="IPR000210">
    <property type="entry name" value="BTB/POZ_dom"/>
</dbReference>
<dbReference type="Pfam" id="PF00651">
    <property type="entry name" value="BTB"/>
    <property type="match status" value="1"/>
</dbReference>